<protein>
    <submittedName>
        <fullName evidence="1">Uncharacterized protein</fullName>
    </submittedName>
</protein>
<dbReference type="EMBL" id="LVJH01000003">
    <property type="protein sequence ID" value="OAB45500.1"/>
    <property type="molecule type" value="Genomic_DNA"/>
</dbReference>
<proteinExistence type="predicted"/>
<dbReference type="AlphaFoldDB" id="A0A168N7Y7"/>
<keyword evidence="2" id="KW-1185">Reference proteome</keyword>
<gene>
    <name evidence="1" type="ORF">PGLA_04410</name>
</gene>
<dbReference type="Proteomes" id="UP000076967">
    <property type="component" value="Unassembled WGS sequence"/>
</dbReference>
<sequence>MDYFVLRQDERYTNIPMIEQLRTQIETRNIHLTDAHKIPDTSIFYVKADQDTSYLDLLDRQLVLISRSMKQLIDLYQPEYLTKVVVFMDKVMQKQSEYYLPIFKEISCLSPNTQFHNDHTTIRKLVLQESQIQNHPIFQIKESEKPLIVIRLDVAESILRRGFTGILLDRVPIE</sequence>
<dbReference type="OrthoDB" id="2086300at2"/>
<accession>A0A168N7Y7</accession>
<name>A0A168N7Y7_9BACL</name>
<dbReference type="STRING" id="494026.PGLA_04410"/>
<evidence type="ECO:0000313" key="1">
    <source>
        <dbReference type="EMBL" id="OAB45500.1"/>
    </source>
</evidence>
<comment type="caution">
    <text evidence="1">The sequence shown here is derived from an EMBL/GenBank/DDBJ whole genome shotgun (WGS) entry which is preliminary data.</text>
</comment>
<organism evidence="1 2">
    <name type="scientific">Paenibacillus glacialis</name>
    <dbReference type="NCBI Taxonomy" id="494026"/>
    <lineage>
        <taxon>Bacteria</taxon>
        <taxon>Bacillati</taxon>
        <taxon>Bacillota</taxon>
        <taxon>Bacilli</taxon>
        <taxon>Bacillales</taxon>
        <taxon>Paenibacillaceae</taxon>
        <taxon>Paenibacillus</taxon>
    </lineage>
</organism>
<reference evidence="1 2" key="1">
    <citation type="submission" date="2016-03" db="EMBL/GenBank/DDBJ databases">
        <title>Draft genome sequence of Paenibacillus glacialis DSM 22343.</title>
        <authorList>
            <person name="Shin S.-K."/>
            <person name="Yi H."/>
        </authorList>
    </citation>
    <scope>NUCLEOTIDE SEQUENCE [LARGE SCALE GENOMIC DNA]</scope>
    <source>
        <strain evidence="1 2">DSM 22343</strain>
    </source>
</reference>
<evidence type="ECO:0000313" key="2">
    <source>
        <dbReference type="Proteomes" id="UP000076967"/>
    </source>
</evidence>
<dbReference type="RefSeq" id="WP_068529264.1">
    <property type="nucleotide sequence ID" value="NZ_LVJH01000003.1"/>
</dbReference>